<dbReference type="InterPro" id="IPR041698">
    <property type="entry name" value="Methyltransf_25"/>
</dbReference>
<organism evidence="2 3">
    <name type="scientific">Candidatus Kaiserbacteria bacterium RIFCSPHIGHO2_01_FULL_53_31</name>
    <dbReference type="NCBI Taxonomy" id="1798481"/>
    <lineage>
        <taxon>Bacteria</taxon>
        <taxon>Candidatus Kaiseribacteriota</taxon>
    </lineage>
</organism>
<dbReference type="InterPro" id="IPR029063">
    <property type="entry name" value="SAM-dependent_MTases_sf"/>
</dbReference>
<feature type="domain" description="Methyltransferase" evidence="1">
    <location>
        <begin position="54"/>
        <end position="151"/>
    </location>
</feature>
<comment type="caution">
    <text evidence="2">The sequence shown here is derived from an EMBL/GenBank/DDBJ whole genome shotgun (WGS) entry which is preliminary data.</text>
</comment>
<gene>
    <name evidence="2" type="ORF">A2678_02355</name>
</gene>
<accession>A0A1F6CJ42</accession>
<dbReference type="PANTHER" id="PTHR43591">
    <property type="entry name" value="METHYLTRANSFERASE"/>
    <property type="match status" value="1"/>
</dbReference>
<name>A0A1F6CJ42_9BACT</name>
<protein>
    <recommendedName>
        <fullName evidence="1">Methyltransferase domain-containing protein</fullName>
    </recommendedName>
</protein>
<dbReference type="Pfam" id="PF13649">
    <property type="entry name" value="Methyltransf_25"/>
    <property type="match status" value="1"/>
</dbReference>
<reference evidence="2 3" key="1">
    <citation type="journal article" date="2016" name="Nat. Commun.">
        <title>Thousands of microbial genomes shed light on interconnected biogeochemical processes in an aquifer system.</title>
        <authorList>
            <person name="Anantharaman K."/>
            <person name="Brown C.T."/>
            <person name="Hug L.A."/>
            <person name="Sharon I."/>
            <person name="Castelle C.J."/>
            <person name="Probst A.J."/>
            <person name="Thomas B.C."/>
            <person name="Singh A."/>
            <person name="Wilkins M.J."/>
            <person name="Karaoz U."/>
            <person name="Brodie E.L."/>
            <person name="Williams K.H."/>
            <person name="Hubbard S.S."/>
            <person name="Banfield J.F."/>
        </authorList>
    </citation>
    <scope>NUCLEOTIDE SEQUENCE [LARGE SCALE GENOMIC DNA]</scope>
</reference>
<sequence>MVLNMTKEEFDVFFESYAKNVDEANTQNFWKLSDALILEIIKRHVPDPGQKGVILDAGGGTARWAILLSKIYASKFTVFDLSIDMLKKAQKNIEKERLGERISLLKGDLADMSNVLTESVDHVISIYSPLSFIEDRDKALSELHRILRRGGKVLVMGHGYYNAIASKINNYRAAATELHGLDRESLVKWAPSVPVLNVFSKEGLEKMLSDAGFITKQTFGVPVFVQPGLEDFDSENKLRSEISKALEDGAFFNAVFDLEMKHNGEAYVANRGMNIFALAEKK</sequence>
<dbReference type="CDD" id="cd02440">
    <property type="entry name" value="AdoMet_MTases"/>
    <property type="match status" value="1"/>
</dbReference>
<dbReference type="STRING" id="1798481.A2678_02355"/>
<dbReference type="Proteomes" id="UP000178815">
    <property type="component" value="Unassembled WGS sequence"/>
</dbReference>
<dbReference type="EMBL" id="MFKU01000006">
    <property type="protein sequence ID" value="OGG48892.1"/>
    <property type="molecule type" value="Genomic_DNA"/>
</dbReference>
<dbReference type="SUPFAM" id="SSF53335">
    <property type="entry name" value="S-adenosyl-L-methionine-dependent methyltransferases"/>
    <property type="match status" value="1"/>
</dbReference>
<evidence type="ECO:0000259" key="1">
    <source>
        <dbReference type="Pfam" id="PF13649"/>
    </source>
</evidence>
<evidence type="ECO:0000313" key="2">
    <source>
        <dbReference type="EMBL" id="OGG48892.1"/>
    </source>
</evidence>
<dbReference type="Gene3D" id="3.40.50.150">
    <property type="entry name" value="Vaccinia Virus protein VP39"/>
    <property type="match status" value="1"/>
</dbReference>
<proteinExistence type="predicted"/>
<evidence type="ECO:0000313" key="3">
    <source>
        <dbReference type="Proteomes" id="UP000178815"/>
    </source>
</evidence>
<dbReference type="AlphaFoldDB" id="A0A1F6CJ42"/>